<dbReference type="AlphaFoldDB" id="A0AAV1ZTK9"/>
<sequence>DNPLRPLPATPLIQIRLNQSRDSALAASALQHQSLVSVVFSFVAPNFCVARNFPKSFMRNFFINWESAPRSWAICFLVSGKTGTVQIK</sequence>
<name>A0AAV1ZTK9_9ARAC</name>
<evidence type="ECO:0000313" key="1">
    <source>
        <dbReference type="EMBL" id="CAL1274556.1"/>
    </source>
</evidence>
<organism evidence="1 2">
    <name type="scientific">Larinioides sclopetarius</name>
    <dbReference type="NCBI Taxonomy" id="280406"/>
    <lineage>
        <taxon>Eukaryota</taxon>
        <taxon>Metazoa</taxon>
        <taxon>Ecdysozoa</taxon>
        <taxon>Arthropoda</taxon>
        <taxon>Chelicerata</taxon>
        <taxon>Arachnida</taxon>
        <taxon>Araneae</taxon>
        <taxon>Araneomorphae</taxon>
        <taxon>Entelegynae</taxon>
        <taxon>Araneoidea</taxon>
        <taxon>Araneidae</taxon>
        <taxon>Larinioides</taxon>
    </lineage>
</organism>
<dbReference type="Proteomes" id="UP001497382">
    <property type="component" value="Unassembled WGS sequence"/>
</dbReference>
<proteinExistence type="predicted"/>
<feature type="non-terminal residue" evidence="1">
    <location>
        <position position="1"/>
    </location>
</feature>
<reference evidence="1 2" key="1">
    <citation type="submission" date="2024-04" db="EMBL/GenBank/DDBJ databases">
        <authorList>
            <person name="Rising A."/>
            <person name="Reimegard J."/>
            <person name="Sonavane S."/>
            <person name="Akerstrom W."/>
            <person name="Nylinder S."/>
            <person name="Hedman E."/>
            <person name="Kallberg Y."/>
        </authorList>
    </citation>
    <scope>NUCLEOTIDE SEQUENCE [LARGE SCALE GENOMIC DNA]</scope>
</reference>
<accession>A0AAV1ZTK9</accession>
<evidence type="ECO:0000313" key="2">
    <source>
        <dbReference type="Proteomes" id="UP001497382"/>
    </source>
</evidence>
<protein>
    <submittedName>
        <fullName evidence="1">Uncharacterized protein</fullName>
    </submittedName>
</protein>
<gene>
    <name evidence="1" type="ORF">LARSCL_LOCUS7531</name>
</gene>
<keyword evidence="2" id="KW-1185">Reference proteome</keyword>
<comment type="caution">
    <text evidence="1">The sequence shown here is derived from an EMBL/GenBank/DDBJ whole genome shotgun (WGS) entry which is preliminary data.</text>
</comment>
<dbReference type="EMBL" id="CAXIEN010000078">
    <property type="protein sequence ID" value="CAL1274556.1"/>
    <property type="molecule type" value="Genomic_DNA"/>
</dbReference>